<gene>
    <name evidence="4" type="ORF">FA047_14090</name>
</gene>
<dbReference type="InterPro" id="IPR007863">
    <property type="entry name" value="Peptidase_M16_C"/>
</dbReference>
<reference evidence="4 5" key="1">
    <citation type="submission" date="2019-04" db="EMBL/GenBank/DDBJ databases">
        <title>Pedobacter sp. RP-3-15 sp. nov., isolated from Arctic soil.</title>
        <authorList>
            <person name="Dahal R.H."/>
            <person name="Kim D.-U."/>
        </authorList>
    </citation>
    <scope>NUCLEOTIDE SEQUENCE [LARGE SCALE GENOMIC DNA]</scope>
    <source>
        <strain evidence="4 5">RP-3-15</strain>
    </source>
</reference>
<dbReference type="Pfam" id="PF00675">
    <property type="entry name" value="Peptidase_M16"/>
    <property type="match status" value="1"/>
</dbReference>
<dbReference type="OrthoDB" id="9811314at2"/>
<dbReference type="RefSeq" id="WP_136836721.1">
    <property type="nucleotide sequence ID" value="NZ_SWBQ01000004.1"/>
</dbReference>
<evidence type="ECO:0000313" key="5">
    <source>
        <dbReference type="Proteomes" id="UP000307244"/>
    </source>
</evidence>
<name>A0A4U1CD69_9SPHI</name>
<keyword evidence="5" id="KW-1185">Reference proteome</keyword>
<protein>
    <submittedName>
        <fullName evidence="4">Insulinase family protein</fullName>
    </submittedName>
</protein>
<feature type="domain" description="Peptidase M16 N-terminal" evidence="2">
    <location>
        <begin position="22"/>
        <end position="159"/>
    </location>
</feature>
<dbReference type="AlphaFoldDB" id="A0A4U1CD69"/>
<dbReference type="InterPro" id="IPR050361">
    <property type="entry name" value="MPP/UQCRC_Complex"/>
</dbReference>
<proteinExistence type="inferred from homology"/>
<dbReference type="InterPro" id="IPR011249">
    <property type="entry name" value="Metalloenz_LuxS/M16"/>
</dbReference>
<dbReference type="PANTHER" id="PTHR11851:SF49">
    <property type="entry name" value="MITOCHONDRIAL-PROCESSING PEPTIDASE SUBUNIT ALPHA"/>
    <property type="match status" value="1"/>
</dbReference>
<dbReference type="GO" id="GO:0046872">
    <property type="term" value="F:metal ion binding"/>
    <property type="evidence" value="ECO:0007669"/>
    <property type="project" value="InterPro"/>
</dbReference>
<dbReference type="InterPro" id="IPR011765">
    <property type="entry name" value="Pept_M16_N"/>
</dbReference>
<feature type="domain" description="Peptidase M16 C-terminal" evidence="3">
    <location>
        <begin position="166"/>
        <end position="340"/>
    </location>
</feature>
<dbReference type="SUPFAM" id="SSF63411">
    <property type="entry name" value="LuxS/MPP-like metallohydrolase"/>
    <property type="match status" value="2"/>
</dbReference>
<comment type="similarity">
    <text evidence="1">Belongs to the peptidase M16 family.</text>
</comment>
<evidence type="ECO:0000259" key="2">
    <source>
        <dbReference type="Pfam" id="PF00675"/>
    </source>
</evidence>
<dbReference type="Gene3D" id="3.30.830.10">
    <property type="entry name" value="Metalloenzyme, LuxS/M16 peptidase-like"/>
    <property type="match status" value="2"/>
</dbReference>
<dbReference type="EMBL" id="SWBQ01000004">
    <property type="protein sequence ID" value="TKC04898.1"/>
    <property type="molecule type" value="Genomic_DNA"/>
</dbReference>
<comment type="caution">
    <text evidence="4">The sequence shown here is derived from an EMBL/GenBank/DDBJ whole genome shotgun (WGS) entry which is preliminary data.</text>
</comment>
<sequence length="409" mass="45996">MEYNVHTLPNGIRLLHVPSASAISHACIIVNSGSRDEKEDQAGLAHFIEHLIFKRTEKRNTNQILNRLESVGADLNAYTTKEYTCIHASFLNPYLDRTLELFNDIVFHSIFPEDEMDKEKSVVLDEIASYLDQPEEAIYDDFEDLVFEGHALGRNILGTTESVSGITKKDILQFIKNNYHTDRIVIAVLGNYGLNKVVKIGTKHYSDIPANLHTPSRIAPEKAPIVIKTLNKPIQQAHAVLGMQAYSLHHPYKTGLLLLNNLLGGTGMSSILNLQIREKYGIAYTIESGYSPLSDTGIFTLYFGTDKEKVDKAWSLIFKEFRKIKDHPLTEVQLQKAKNKFIGQIALGEENRIGLIISMAKSLIDYDRIDDLQTVFNKIQQVSTTDIANIANEMLDESNLSALTFYPLG</sequence>
<evidence type="ECO:0000259" key="3">
    <source>
        <dbReference type="Pfam" id="PF05193"/>
    </source>
</evidence>
<dbReference type="Proteomes" id="UP000307244">
    <property type="component" value="Unassembled WGS sequence"/>
</dbReference>
<dbReference type="PANTHER" id="PTHR11851">
    <property type="entry name" value="METALLOPROTEASE"/>
    <property type="match status" value="1"/>
</dbReference>
<dbReference type="Pfam" id="PF05193">
    <property type="entry name" value="Peptidase_M16_C"/>
    <property type="match status" value="1"/>
</dbReference>
<organism evidence="4 5">
    <name type="scientific">Pedobacter frigoris</name>
    <dbReference type="NCBI Taxonomy" id="2571272"/>
    <lineage>
        <taxon>Bacteria</taxon>
        <taxon>Pseudomonadati</taxon>
        <taxon>Bacteroidota</taxon>
        <taxon>Sphingobacteriia</taxon>
        <taxon>Sphingobacteriales</taxon>
        <taxon>Sphingobacteriaceae</taxon>
        <taxon>Pedobacter</taxon>
    </lineage>
</organism>
<evidence type="ECO:0000313" key="4">
    <source>
        <dbReference type="EMBL" id="TKC04898.1"/>
    </source>
</evidence>
<accession>A0A4U1CD69</accession>
<evidence type="ECO:0000256" key="1">
    <source>
        <dbReference type="ARBA" id="ARBA00007261"/>
    </source>
</evidence>